<dbReference type="InterPro" id="IPR012337">
    <property type="entry name" value="RNaseH-like_sf"/>
</dbReference>
<dbReference type="InterPro" id="IPR001584">
    <property type="entry name" value="Integrase_cat-core"/>
</dbReference>
<reference evidence="4" key="1">
    <citation type="journal article" date="2018" name="BMC Genomics">
        <title>The complete and fully assembled genome sequence of Aeromonas salmonicida subsp. pectinolytica and its comparative analysis with other Aeromonas species: investigation of the mobilome in environmental and pathogenic strains.</title>
        <authorList>
            <person name="Pfeiffer F."/>
            <person name="Zamora-Lagos M.A."/>
            <person name="Blettinger M."/>
            <person name="Yeroslaviz A."/>
            <person name="Dahl A."/>
            <person name="Gruber S."/>
            <person name="Habermann B.H."/>
        </authorList>
    </citation>
    <scope>NUCLEOTIDE SEQUENCE [LARGE SCALE GENOMIC DNA]</scope>
    <source>
        <strain evidence="4">34mel</strain>
    </source>
</reference>
<dbReference type="AlphaFoldDB" id="A0A2D1QB94"/>
<dbReference type="PANTHER" id="PTHR46889">
    <property type="entry name" value="TRANSPOSASE INSF FOR INSERTION SEQUENCE IS3B-RELATED"/>
    <property type="match status" value="1"/>
</dbReference>
<protein>
    <submittedName>
        <fullName evidence="3">ISSen1-type transposase ISAs31</fullName>
    </submittedName>
</protein>
<dbReference type="NCBIfam" id="NF033516">
    <property type="entry name" value="transpos_IS3"/>
    <property type="match status" value="1"/>
</dbReference>
<dbReference type="InterPro" id="IPR050900">
    <property type="entry name" value="Transposase_IS3/IS150/IS904"/>
</dbReference>
<dbReference type="PROSITE" id="PS50994">
    <property type="entry name" value="INTEGRASE"/>
    <property type="match status" value="1"/>
</dbReference>
<accession>A0A2D1QB94</accession>
<dbReference type="SUPFAM" id="SSF53098">
    <property type="entry name" value="Ribonuclease H-like"/>
    <property type="match status" value="1"/>
</dbReference>
<dbReference type="PANTHER" id="PTHR46889:SF5">
    <property type="entry name" value="INTEGRASE PROTEIN"/>
    <property type="match status" value="1"/>
</dbReference>
<dbReference type="Proteomes" id="UP000222916">
    <property type="component" value="Chromosome"/>
</dbReference>
<gene>
    <name evidence="3" type="ORF">Asalp_02700</name>
</gene>
<dbReference type="Pfam" id="PF00665">
    <property type="entry name" value="rve"/>
    <property type="match status" value="1"/>
</dbReference>
<proteinExistence type="predicted"/>
<dbReference type="InterPro" id="IPR010921">
    <property type="entry name" value="Trp_repressor/repl_initiator"/>
</dbReference>
<dbReference type="InterPro" id="IPR036388">
    <property type="entry name" value="WH-like_DNA-bd_sf"/>
</dbReference>
<dbReference type="GO" id="GO:0015074">
    <property type="term" value="P:DNA integration"/>
    <property type="evidence" value="ECO:0007669"/>
    <property type="project" value="InterPro"/>
</dbReference>
<dbReference type="InterPro" id="IPR048020">
    <property type="entry name" value="Transpos_IS3"/>
</dbReference>
<dbReference type="SUPFAM" id="SSF48295">
    <property type="entry name" value="TrpR-like"/>
    <property type="match status" value="1"/>
</dbReference>
<name>A0A2D1QB94_AERSA</name>
<sequence>MGQGVKRTQRDYSLTFKLALVEQIEKGELTYKQAQARYGIQGRSTVLVWLRKHGRQDWSQGASVRAGRSITMPDPDNQTPEQRIKELEQQLALMSQKAQFFEAVVDVLKNDYGVSIVKKATRQVLSQRQVERLTIVRACLFLGISRQAYYKRNRVADERHAQGLQVVRFVRQVRLRQPRVGTRKLHYLLQGQDDVWLKVGRDRLFRILAEHRLLVQPRRAYHKTTHSFHRFYRHPNLLKAGPEQVTPVAPEQVWVADITYLPARSGPLYLSLVTDAYSRKIVGHHVHEGMHAESVAMAFKKALKQRRGGGELIHHSDRGVQYCSGLYQSLHARYGVKCSMTDGYDCYQNALAERVNGILKGELLLQSPQDLAQAREMVREAVDIYNVERPHHALKYRTPDAVHRGF</sequence>
<dbReference type="EMBL" id="CP022426">
    <property type="protein sequence ID" value="ATP07526.1"/>
    <property type="molecule type" value="Genomic_DNA"/>
</dbReference>
<evidence type="ECO:0000313" key="4">
    <source>
        <dbReference type="Proteomes" id="UP000222916"/>
    </source>
</evidence>
<dbReference type="Gene3D" id="3.30.420.10">
    <property type="entry name" value="Ribonuclease H-like superfamily/Ribonuclease H"/>
    <property type="match status" value="1"/>
</dbReference>
<feature type="domain" description="Integrase catalytic" evidence="2">
    <location>
        <begin position="246"/>
        <end position="406"/>
    </location>
</feature>
<evidence type="ECO:0000259" key="2">
    <source>
        <dbReference type="PROSITE" id="PS50994"/>
    </source>
</evidence>
<organism evidence="3 4">
    <name type="scientific">Aeromonas salmonicida subsp. pectinolytica 34mel</name>
    <dbReference type="NCBI Taxonomy" id="1324960"/>
    <lineage>
        <taxon>Bacteria</taxon>
        <taxon>Pseudomonadati</taxon>
        <taxon>Pseudomonadota</taxon>
        <taxon>Gammaproteobacteria</taxon>
        <taxon>Aeromonadales</taxon>
        <taxon>Aeromonadaceae</taxon>
        <taxon>Aeromonas</taxon>
    </lineage>
</organism>
<evidence type="ECO:0000256" key="1">
    <source>
        <dbReference type="SAM" id="MobiDB-lite"/>
    </source>
</evidence>
<dbReference type="InterPro" id="IPR036397">
    <property type="entry name" value="RNaseH_sf"/>
</dbReference>
<feature type="region of interest" description="Disordered" evidence="1">
    <location>
        <begin position="60"/>
        <end position="79"/>
    </location>
</feature>
<dbReference type="GO" id="GO:0043565">
    <property type="term" value="F:sequence-specific DNA binding"/>
    <property type="evidence" value="ECO:0007669"/>
    <property type="project" value="InterPro"/>
</dbReference>
<dbReference type="Gene3D" id="1.10.10.10">
    <property type="entry name" value="Winged helix-like DNA-binding domain superfamily/Winged helix DNA-binding domain"/>
    <property type="match status" value="1"/>
</dbReference>
<evidence type="ECO:0000313" key="3">
    <source>
        <dbReference type="EMBL" id="ATP07526.1"/>
    </source>
</evidence>